<evidence type="ECO:0000313" key="2">
    <source>
        <dbReference type="Proteomes" id="UP001079430"/>
    </source>
</evidence>
<dbReference type="PANTHER" id="PTHR47623">
    <property type="entry name" value="OS09G0287300 PROTEIN"/>
    <property type="match status" value="1"/>
</dbReference>
<dbReference type="Gene3D" id="3.40.50.1240">
    <property type="entry name" value="Phosphoglycerate mutase-like"/>
    <property type="match status" value="1"/>
</dbReference>
<dbReference type="Pfam" id="PF00300">
    <property type="entry name" value="His_Phos_1"/>
    <property type="match status" value="1"/>
</dbReference>
<dbReference type="CDD" id="cd07067">
    <property type="entry name" value="HP_PGM_like"/>
    <property type="match status" value="1"/>
</dbReference>
<dbReference type="EMBL" id="JAPVOI010000004">
    <property type="protein sequence ID" value="MCZ4091099.1"/>
    <property type="molecule type" value="Genomic_DNA"/>
</dbReference>
<dbReference type="InterPro" id="IPR013078">
    <property type="entry name" value="His_Pase_superF_clade-1"/>
</dbReference>
<evidence type="ECO:0000313" key="1">
    <source>
        <dbReference type="EMBL" id="MCZ4091099.1"/>
    </source>
</evidence>
<gene>
    <name evidence="1" type="ORF">O3W52_13805</name>
</gene>
<organism evidence="1 2">
    <name type="scientific">Sinorhizobium psoraleae</name>
    <dbReference type="NCBI Taxonomy" id="520838"/>
    <lineage>
        <taxon>Bacteria</taxon>
        <taxon>Pseudomonadati</taxon>
        <taxon>Pseudomonadota</taxon>
        <taxon>Alphaproteobacteria</taxon>
        <taxon>Hyphomicrobiales</taxon>
        <taxon>Rhizobiaceae</taxon>
        <taxon>Sinorhizobium/Ensifer group</taxon>
        <taxon>Sinorhizobium</taxon>
    </lineage>
</organism>
<reference evidence="1" key="1">
    <citation type="submission" date="2022-10" db="EMBL/GenBank/DDBJ databases">
        <title>Whole genome sequencing of three plant growth promoting bacteria isolated from Vachellia tortilis subsp. raddiana in Morocco.</title>
        <authorList>
            <person name="Hnini M."/>
            <person name="Zouagui R."/>
            <person name="Zouagui H."/>
            <person name="Chemao Elfihri M.-W."/>
            <person name="Ibrahimi A."/>
            <person name="Sbabou L."/>
            <person name="Aurag J."/>
        </authorList>
    </citation>
    <scope>NUCLEOTIDE SEQUENCE</scope>
    <source>
        <strain evidence="1">LMR678</strain>
    </source>
</reference>
<name>A0ABT4KGK3_9HYPH</name>
<dbReference type="Proteomes" id="UP001079430">
    <property type="component" value="Unassembled WGS sequence"/>
</dbReference>
<dbReference type="InterPro" id="IPR029033">
    <property type="entry name" value="His_PPase_superfam"/>
</dbReference>
<proteinExistence type="predicted"/>
<keyword evidence="2" id="KW-1185">Reference proteome</keyword>
<dbReference type="PANTHER" id="PTHR47623:SF1">
    <property type="entry name" value="OS09G0287300 PROTEIN"/>
    <property type="match status" value="1"/>
</dbReference>
<comment type="caution">
    <text evidence="1">The sequence shown here is derived from an EMBL/GenBank/DDBJ whole genome shotgun (WGS) entry which is preliminary data.</text>
</comment>
<dbReference type="RefSeq" id="WP_269280460.1">
    <property type="nucleotide sequence ID" value="NZ_JAPVOI010000004.1"/>
</dbReference>
<sequence>MPDNAKPMTRRLMLLRHAKSAWPEGVADQRRPLAGRGRKAAPVIGDYMARTGLIPDLALVSIARRAQETWALVSEALPPDIVAENAAGIYEVGAPAILATIRAVEPSIHRLLLVGHNPGLTELALMLAGDGDAAALARLRDKFPTAGLAVLDFNVEQWSDVSPGKGRLIRFVTPHMLEQST</sequence>
<protein>
    <submittedName>
        <fullName evidence="1">Histidine phosphatase family protein</fullName>
    </submittedName>
</protein>
<dbReference type="SUPFAM" id="SSF53254">
    <property type="entry name" value="Phosphoglycerate mutase-like"/>
    <property type="match status" value="1"/>
</dbReference>
<accession>A0ABT4KGK3</accession>